<evidence type="ECO:0000256" key="2">
    <source>
        <dbReference type="ARBA" id="ARBA00022801"/>
    </source>
</evidence>
<dbReference type="OrthoDB" id="9776971at2"/>
<dbReference type="AlphaFoldDB" id="A0A9X5GQJ7"/>
<comment type="similarity">
    <text evidence="1">Belongs to the glycosyl hydrolase 39 family.</text>
</comment>
<organism evidence="5 6">
    <name type="scientific">Parablautia muri</name>
    <dbReference type="NCBI Taxonomy" id="2320879"/>
    <lineage>
        <taxon>Bacteria</taxon>
        <taxon>Bacillati</taxon>
        <taxon>Bacillota</taxon>
        <taxon>Clostridia</taxon>
        <taxon>Lachnospirales</taxon>
        <taxon>Lachnospiraceae</taxon>
        <taxon>Parablautia</taxon>
    </lineage>
</organism>
<evidence type="ECO:0000259" key="4">
    <source>
        <dbReference type="Pfam" id="PF01229"/>
    </source>
</evidence>
<dbReference type="GO" id="GO:0016798">
    <property type="term" value="F:hydrolase activity, acting on glycosyl bonds"/>
    <property type="evidence" value="ECO:0007669"/>
    <property type="project" value="UniProtKB-KW"/>
</dbReference>
<keyword evidence="3" id="KW-0326">Glycosidase</keyword>
<evidence type="ECO:0000256" key="1">
    <source>
        <dbReference type="ARBA" id="ARBA00008875"/>
    </source>
</evidence>
<proteinExistence type="inferred from homology"/>
<dbReference type="InterPro" id="IPR017853">
    <property type="entry name" value="GH"/>
</dbReference>
<dbReference type="Pfam" id="PF01229">
    <property type="entry name" value="Glyco_hydro_39"/>
    <property type="match status" value="1"/>
</dbReference>
<dbReference type="InterPro" id="IPR049166">
    <property type="entry name" value="GH39_cat"/>
</dbReference>
<feature type="domain" description="Glycosyl hydrolases family 39 N-terminal catalytic" evidence="4">
    <location>
        <begin position="28"/>
        <end position="196"/>
    </location>
</feature>
<evidence type="ECO:0000313" key="6">
    <source>
        <dbReference type="Proteomes" id="UP001154420"/>
    </source>
</evidence>
<gene>
    <name evidence="5" type="ORF">D5281_06760</name>
</gene>
<keyword evidence="6" id="KW-1185">Reference proteome</keyword>
<keyword evidence="2" id="KW-0378">Hydrolase</keyword>
<name>A0A9X5GQJ7_9FIRM</name>
<accession>A0A9X5GQJ7</accession>
<sequence>MRKFVPDAQFFGFGLDTGFLSLDGSGLLEELLDYCRGEDCMPDAFGFQCFSCDYSKVSRIQTEGNISVNESGMADEPACVSRDPDILKREMALCKEILGRYGLQDVPVYVTEWNSTIWQNDLGNDTCFKAAFIMKNVLENCHGISGIAYTHLTDHSERGVIHSSLFHGGYGMFTYNGIAKSGYYACQFLTILGQEKGVIAAKGDGCLITRSKDYKRI</sequence>
<comment type="caution">
    <text evidence="5">The sequence shown here is derived from an EMBL/GenBank/DDBJ whole genome shotgun (WGS) entry which is preliminary data.</text>
</comment>
<reference evidence="5" key="1">
    <citation type="submission" date="2018-09" db="EMBL/GenBank/DDBJ databases">
        <title>Murine metabolic-syndrome-specific gut microbial biobank.</title>
        <authorList>
            <person name="Liu C."/>
        </authorList>
    </citation>
    <scope>NUCLEOTIDE SEQUENCE</scope>
    <source>
        <strain evidence="5">D42-62</strain>
    </source>
</reference>
<dbReference type="EMBL" id="QZDT01000007">
    <property type="protein sequence ID" value="NBJ92303.1"/>
    <property type="molecule type" value="Genomic_DNA"/>
</dbReference>
<dbReference type="SUPFAM" id="SSF51445">
    <property type="entry name" value="(Trans)glycosidases"/>
    <property type="match status" value="1"/>
</dbReference>
<evidence type="ECO:0000256" key="3">
    <source>
        <dbReference type="ARBA" id="ARBA00023295"/>
    </source>
</evidence>
<dbReference type="Gene3D" id="3.20.20.80">
    <property type="entry name" value="Glycosidases"/>
    <property type="match status" value="1"/>
</dbReference>
<protein>
    <recommendedName>
        <fullName evidence="4">Glycosyl hydrolases family 39 N-terminal catalytic domain-containing protein</fullName>
    </recommendedName>
</protein>
<dbReference type="Proteomes" id="UP001154420">
    <property type="component" value="Unassembled WGS sequence"/>
</dbReference>
<evidence type="ECO:0000313" key="5">
    <source>
        <dbReference type="EMBL" id="NBJ92303.1"/>
    </source>
</evidence>